<evidence type="ECO:0008006" key="6">
    <source>
        <dbReference type="Google" id="ProtNLM"/>
    </source>
</evidence>
<dbReference type="PROSITE" id="PS51375">
    <property type="entry name" value="PPR"/>
    <property type="match status" value="1"/>
</dbReference>
<evidence type="ECO:0000313" key="4">
    <source>
        <dbReference type="EMBL" id="KAG6766039.1"/>
    </source>
</evidence>
<dbReference type="InterPro" id="IPR002885">
    <property type="entry name" value="PPR_rpt"/>
</dbReference>
<dbReference type="NCBIfam" id="TIGR00756">
    <property type="entry name" value="PPR"/>
    <property type="match status" value="1"/>
</dbReference>
<accession>A0A8X8CUL7</accession>
<dbReference type="AlphaFoldDB" id="A0A8X8CUL7"/>
<name>A0A8X8CUL7_POPTO</name>
<organism evidence="4 5">
    <name type="scientific">Populus tomentosa</name>
    <name type="common">Chinese white poplar</name>
    <dbReference type="NCBI Taxonomy" id="118781"/>
    <lineage>
        <taxon>Eukaryota</taxon>
        <taxon>Viridiplantae</taxon>
        <taxon>Streptophyta</taxon>
        <taxon>Embryophyta</taxon>
        <taxon>Tracheophyta</taxon>
        <taxon>Spermatophyta</taxon>
        <taxon>Magnoliopsida</taxon>
        <taxon>eudicotyledons</taxon>
        <taxon>Gunneridae</taxon>
        <taxon>Pentapetalae</taxon>
        <taxon>rosids</taxon>
        <taxon>fabids</taxon>
        <taxon>Malpighiales</taxon>
        <taxon>Salicaceae</taxon>
        <taxon>Saliceae</taxon>
        <taxon>Populus</taxon>
    </lineage>
</organism>
<keyword evidence="5" id="KW-1185">Reference proteome</keyword>
<comment type="caution">
    <text evidence="4">The sequence shown here is derived from an EMBL/GenBank/DDBJ whole genome shotgun (WGS) entry which is preliminary data.</text>
</comment>
<evidence type="ECO:0000313" key="5">
    <source>
        <dbReference type="Proteomes" id="UP000886885"/>
    </source>
</evidence>
<proteinExistence type="inferred from homology"/>
<evidence type="ECO:0000256" key="3">
    <source>
        <dbReference type="PROSITE-ProRule" id="PRU00708"/>
    </source>
</evidence>
<evidence type="ECO:0000256" key="1">
    <source>
        <dbReference type="ARBA" id="ARBA00007626"/>
    </source>
</evidence>
<reference evidence="4" key="1">
    <citation type="journal article" date="2020" name="bioRxiv">
        <title>Hybrid origin of Populus tomentosa Carr. identified through genome sequencing and phylogenomic analysis.</title>
        <authorList>
            <person name="An X."/>
            <person name="Gao K."/>
            <person name="Chen Z."/>
            <person name="Li J."/>
            <person name="Yang X."/>
            <person name="Yang X."/>
            <person name="Zhou J."/>
            <person name="Guo T."/>
            <person name="Zhao T."/>
            <person name="Huang S."/>
            <person name="Miao D."/>
            <person name="Khan W.U."/>
            <person name="Rao P."/>
            <person name="Ye M."/>
            <person name="Lei B."/>
            <person name="Liao W."/>
            <person name="Wang J."/>
            <person name="Ji L."/>
            <person name="Li Y."/>
            <person name="Guo B."/>
            <person name="Mustafa N.S."/>
            <person name="Li S."/>
            <person name="Yun Q."/>
            <person name="Keller S.R."/>
            <person name="Mao J."/>
            <person name="Zhang R."/>
            <person name="Strauss S.H."/>
        </authorList>
    </citation>
    <scope>NUCLEOTIDE SEQUENCE</scope>
    <source>
        <strain evidence="4">GM15</strain>
        <tissue evidence="4">Leaf</tissue>
    </source>
</reference>
<comment type="similarity">
    <text evidence="1">Belongs to the PPR family. P subfamily.</text>
</comment>
<gene>
    <name evidence="4" type="ORF">POTOM_030104</name>
</gene>
<sequence length="192" mass="21926">MWPGHQENYSQEPYACNEMIDILTSTKYKKQQFRMICGMFDYLKRNNKNVVPAEVLSTILRNYTEKYMTENPTRGVKVLEEMIQLGHTPGSFTYTTSIDALRRAGTVTNAAEPFVFVRIRDSTMSSPTARTHATMIGALVRNNRMDECFKLLEDMTNNGCLPDALTYKELIQGICSAGKIARLINFCKKRET</sequence>
<evidence type="ECO:0000256" key="2">
    <source>
        <dbReference type="ARBA" id="ARBA00022737"/>
    </source>
</evidence>
<dbReference type="OrthoDB" id="856520at2759"/>
<protein>
    <recommendedName>
        <fullName evidence="6">Pentatricopeptide repeat-containing protein</fullName>
    </recommendedName>
</protein>
<dbReference type="PANTHER" id="PTHR47941">
    <property type="entry name" value="PENTATRICOPEPTIDE REPEAT-CONTAINING PROTEIN 3, MITOCHONDRIAL"/>
    <property type="match status" value="1"/>
</dbReference>
<keyword evidence="2" id="KW-0677">Repeat</keyword>
<dbReference type="EMBL" id="JAAWWB010000015">
    <property type="protein sequence ID" value="KAG6766039.1"/>
    <property type="molecule type" value="Genomic_DNA"/>
</dbReference>
<feature type="repeat" description="PPR" evidence="3">
    <location>
        <begin position="128"/>
        <end position="162"/>
    </location>
</feature>
<dbReference type="Pfam" id="PF13041">
    <property type="entry name" value="PPR_2"/>
    <property type="match status" value="1"/>
</dbReference>
<dbReference type="Proteomes" id="UP000886885">
    <property type="component" value="Chromosome 8A"/>
</dbReference>